<evidence type="ECO:0000259" key="7">
    <source>
        <dbReference type="Pfam" id="PF02683"/>
    </source>
</evidence>
<keyword evidence="4 6" id="KW-1133">Transmembrane helix</keyword>
<evidence type="ECO:0000256" key="5">
    <source>
        <dbReference type="ARBA" id="ARBA00023136"/>
    </source>
</evidence>
<feature type="transmembrane region" description="Helical" evidence="6">
    <location>
        <begin position="200"/>
        <end position="225"/>
    </location>
</feature>
<name>A0A3D9LDK9_9MICC</name>
<dbReference type="GO" id="GO:0016020">
    <property type="term" value="C:membrane"/>
    <property type="evidence" value="ECO:0007669"/>
    <property type="project" value="UniProtKB-SubCell"/>
</dbReference>
<reference evidence="8 9" key="1">
    <citation type="submission" date="2018-07" db="EMBL/GenBank/DDBJ databases">
        <title>Sequencing the genomes of 1000 actinobacteria strains.</title>
        <authorList>
            <person name="Klenk H.-P."/>
        </authorList>
    </citation>
    <scope>NUCLEOTIDE SEQUENCE [LARGE SCALE GENOMIC DNA]</scope>
    <source>
        <strain evidence="8 9">DSM 14442</strain>
    </source>
</reference>
<dbReference type="InterPro" id="IPR003834">
    <property type="entry name" value="Cyt_c_assmbl_TM_dom"/>
</dbReference>
<proteinExistence type="inferred from homology"/>
<dbReference type="RefSeq" id="WP_115931389.1">
    <property type="nucleotide sequence ID" value="NZ_QREH01000001.1"/>
</dbReference>
<feature type="transmembrane region" description="Helical" evidence="6">
    <location>
        <begin position="159"/>
        <end position="180"/>
    </location>
</feature>
<evidence type="ECO:0000256" key="3">
    <source>
        <dbReference type="ARBA" id="ARBA00022692"/>
    </source>
</evidence>
<comment type="caution">
    <text evidence="8">The sequence shown here is derived from an EMBL/GenBank/DDBJ whole genome shotgun (WGS) entry which is preliminary data.</text>
</comment>
<sequence length="285" mass="29419">MDIGLLSAFLGGVLALLSPCAALLMPAFFASTVGAGPRLLAHGAVFYAGLLLVLVPLGIGAGAIGALFVTHREVIVVSASVLLVLLGLVQLLGFGFDPSRLLPGAANLQERATTATGWAKTLLLGAASGVAGFCAGPILGAVLTLAATRGDMVSAAGLLAVYGAGMVAPLLLIAALWSRLGTRGRRLLRGRAFTVFGRQWHSTSVVTGLVLIAVGVLFWTTNGLVTAPELLPLDAQAWLQERSAVLANPVVDILAILVLASVVLILWTRRRRRDRSTAGVHRVGS</sequence>
<evidence type="ECO:0000256" key="1">
    <source>
        <dbReference type="ARBA" id="ARBA00004141"/>
    </source>
</evidence>
<dbReference type="Pfam" id="PF02683">
    <property type="entry name" value="DsbD_TM"/>
    <property type="match status" value="1"/>
</dbReference>
<dbReference type="InterPro" id="IPR051790">
    <property type="entry name" value="Cytochrome_c-biogenesis_DsbD"/>
</dbReference>
<evidence type="ECO:0000256" key="6">
    <source>
        <dbReference type="SAM" id="Phobius"/>
    </source>
</evidence>
<feature type="transmembrane region" description="Helical" evidence="6">
    <location>
        <begin position="245"/>
        <end position="267"/>
    </location>
</feature>
<dbReference type="PANTHER" id="PTHR31272:SF4">
    <property type="entry name" value="CYTOCHROME C-TYPE BIOGENESIS PROTEIN HI_1454-RELATED"/>
    <property type="match status" value="1"/>
</dbReference>
<keyword evidence="3 6" id="KW-0812">Transmembrane</keyword>
<comment type="subcellular location">
    <subcellularLocation>
        <location evidence="1">Membrane</location>
        <topology evidence="1">Multi-pass membrane protein</topology>
    </subcellularLocation>
</comment>
<feature type="domain" description="Cytochrome C biogenesis protein transmembrane" evidence="7">
    <location>
        <begin position="6"/>
        <end position="180"/>
    </location>
</feature>
<dbReference type="EMBL" id="QREH01000001">
    <property type="protein sequence ID" value="REE03243.1"/>
    <property type="molecule type" value="Genomic_DNA"/>
</dbReference>
<dbReference type="OrthoDB" id="4332145at2"/>
<dbReference type="Proteomes" id="UP000256727">
    <property type="component" value="Unassembled WGS sequence"/>
</dbReference>
<organism evidence="8 9">
    <name type="scientific">Citricoccus muralis</name>
    <dbReference type="NCBI Taxonomy" id="169134"/>
    <lineage>
        <taxon>Bacteria</taxon>
        <taxon>Bacillati</taxon>
        <taxon>Actinomycetota</taxon>
        <taxon>Actinomycetes</taxon>
        <taxon>Micrococcales</taxon>
        <taxon>Micrococcaceae</taxon>
        <taxon>Citricoccus</taxon>
    </lineage>
</organism>
<dbReference type="AlphaFoldDB" id="A0A3D9LDK9"/>
<gene>
    <name evidence="8" type="ORF">C8E99_1049</name>
</gene>
<evidence type="ECO:0000313" key="9">
    <source>
        <dbReference type="Proteomes" id="UP000256727"/>
    </source>
</evidence>
<comment type="similarity">
    <text evidence="2">Belongs to the DsbD family.</text>
</comment>
<evidence type="ECO:0000256" key="2">
    <source>
        <dbReference type="ARBA" id="ARBA00006143"/>
    </source>
</evidence>
<feature type="transmembrane region" description="Helical" evidence="6">
    <location>
        <begin position="45"/>
        <end position="68"/>
    </location>
</feature>
<protein>
    <submittedName>
        <fullName evidence="8">Cytochrome c biogenesis protein CcdA</fullName>
    </submittedName>
</protein>
<dbReference type="PANTHER" id="PTHR31272">
    <property type="entry name" value="CYTOCHROME C-TYPE BIOGENESIS PROTEIN HI_1454-RELATED"/>
    <property type="match status" value="1"/>
</dbReference>
<accession>A0A3D9LDK9</accession>
<dbReference type="GO" id="GO:0017004">
    <property type="term" value="P:cytochrome complex assembly"/>
    <property type="evidence" value="ECO:0007669"/>
    <property type="project" value="InterPro"/>
</dbReference>
<keyword evidence="9" id="KW-1185">Reference proteome</keyword>
<evidence type="ECO:0000313" key="8">
    <source>
        <dbReference type="EMBL" id="REE03243.1"/>
    </source>
</evidence>
<evidence type="ECO:0000256" key="4">
    <source>
        <dbReference type="ARBA" id="ARBA00022989"/>
    </source>
</evidence>
<keyword evidence="5 6" id="KW-0472">Membrane</keyword>
<feature type="transmembrane region" description="Helical" evidence="6">
    <location>
        <begin position="75"/>
        <end position="96"/>
    </location>
</feature>